<name>A0A1V5SGH7_9BACT</name>
<feature type="compositionally biased region" description="Basic and acidic residues" evidence="18">
    <location>
        <begin position="189"/>
        <end position="198"/>
    </location>
</feature>
<evidence type="ECO:0000256" key="6">
    <source>
        <dbReference type="ARBA" id="ARBA00014679"/>
    </source>
</evidence>
<keyword evidence="11 15" id="KW-0819">tRNA processing</keyword>
<evidence type="ECO:0000256" key="13">
    <source>
        <dbReference type="ARBA" id="ARBA00033392"/>
    </source>
</evidence>
<dbReference type="Proteomes" id="UP000485367">
    <property type="component" value="Unassembled WGS sequence"/>
</dbReference>
<keyword evidence="9 15" id="KW-0808">Transferase</keyword>
<feature type="binding site" evidence="15 16">
    <location>
        <begin position="132"/>
        <end position="137"/>
    </location>
    <ligand>
        <name>S-adenosyl-L-methionine</name>
        <dbReference type="ChEBI" id="CHEBI:59789"/>
    </ligand>
</feature>
<comment type="catalytic activity">
    <reaction evidence="14 15 17">
        <text>guanosine(37) in tRNA + S-adenosyl-L-methionine = N(1)-methylguanosine(37) in tRNA + S-adenosyl-L-homocysteine + H(+)</text>
        <dbReference type="Rhea" id="RHEA:36899"/>
        <dbReference type="Rhea" id="RHEA-COMP:10145"/>
        <dbReference type="Rhea" id="RHEA-COMP:10147"/>
        <dbReference type="ChEBI" id="CHEBI:15378"/>
        <dbReference type="ChEBI" id="CHEBI:57856"/>
        <dbReference type="ChEBI" id="CHEBI:59789"/>
        <dbReference type="ChEBI" id="CHEBI:73542"/>
        <dbReference type="ChEBI" id="CHEBI:74269"/>
        <dbReference type="EC" id="2.1.1.228"/>
    </reaction>
</comment>
<dbReference type="NCBIfam" id="TIGR00088">
    <property type="entry name" value="trmD"/>
    <property type="match status" value="1"/>
</dbReference>
<comment type="subcellular location">
    <subcellularLocation>
        <location evidence="2 15 17">Cytoplasm</location>
    </subcellularLocation>
</comment>
<reference evidence="20" key="1">
    <citation type="submission" date="2017-02" db="EMBL/GenBank/DDBJ databases">
        <title>Delving into the versatile metabolic prowess of the omnipresent phylum Bacteroidetes.</title>
        <authorList>
            <person name="Nobu M.K."/>
            <person name="Mei R."/>
            <person name="Narihiro T."/>
            <person name="Kuroda K."/>
            <person name="Liu W.-T."/>
        </authorList>
    </citation>
    <scope>NUCLEOTIDE SEQUENCE</scope>
    <source>
        <strain evidence="20">ADurb.Bin280</strain>
    </source>
</reference>
<evidence type="ECO:0000256" key="14">
    <source>
        <dbReference type="ARBA" id="ARBA00047783"/>
    </source>
</evidence>
<gene>
    <name evidence="15 20" type="primary">trmD</name>
    <name evidence="20" type="ORF">BWY43_00052</name>
</gene>
<feature type="domain" description="tRNA methyltransferase TRMD/TRM10-type" evidence="19">
    <location>
        <begin position="1"/>
        <end position="218"/>
    </location>
</feature>
<evidence type="ECO:0000256" key="12">
    <source>
        <dbReference type="ARBA" id="ARBA00029736"/>
    </source>
</evidence>
<dbReference type="AlphaFoldDB" id="A0A1V5SGH7"/>
<dbReference type="SUPFAM" id="SSF75217">
    <property type="entry name" value="alpha/beta knot"/>
    <property type="match status" value="1"/>
</dbReference>
<evidence type="ECO:0000259" key="19">
    <source>
        <dbReference type="Pfam" id="PF01746"/>
    </source>
</evidence>
<protein>
    <recommendedName>
        <fullName evidence="6 15">tRNA (guanine-N(1)-)-methyltransferase</fullName>
        <ecNumber evidence="5 15">2.1.1.228</ecNumber>
    </recommendedName>
    <alternativeName>
        <fullName evidence="12 15">M1G-methyltransferase</fullName>
    </alternativeName>
    <alternativeName>
        <fullName evidence="13 15">tRNA [GM37] methyltransferase</fullName>
    </alternativeName>
</protein>
<evidence type="ECO:0000256" key="17">
    <source>
        <dbReference type="RuleBase" id="RU003464"/>
    </source>
</evidence>
<keyword evidence="7 15" id="KW-0963">Cytoplasm</keyword>
<dbReference type="GO" id="GO:0005829">
    <property type="term" value="C:cytosol"/>
    <property type="evidence" value="ECO:0007669"/>
    <property type="project" value="TreeGrafter"/>
</dbReference>
<comment type="function">
    <text evidence="1 15 17">Specifically methylates guanosine-37 in various tRNAs.</text>
</comment>
<sequence length="219" mass="24679">MKFTIITLFPDFLQSLCDYSIIGRAIKNKKISLKTINLRDFGLGNYKQVDDKPYGGGAGMLFRVDVVSSVIKEARQKALKKNRVVLLCPSGERFSHQKAVSLSKYDEIIFVCGHYEGFDQRIHDYVDEKISIGDFVISGGELAAMTIIDAVSRQIDGVLGNPDSLEEESFKNSGSSEKDVATEYPQYTRPEEFEGKKVPEVLLSGDPKKIRKWQETQER</sequence>
<comment type="caution">
    <text evidence="20">The sequence shown here is derived from an EMBL/GenBank/DDBJ whole genome shotgun (WGS) entry which is preliminary data.</text>
</comment>
<comment type="similarity">
    <text evidence="3 15 17">Belongs to the RNA methyltransferase TrmD family.</text>
</comment>
<dbReference type="Pfam" id="PF01746">
    <property type="entry name" value="tRNA_m1G_MT"/>
    <property type="match status" value="1"/>
</dbReference>
<feature type="region of interest" description="Disordered" evidence="18">
    <location>
        <begin position="163"/>
        <end position="198"/>
    </location>
</feature>
<evidence type="ECO:0000256" key="10">
    <source>
        <dbReference type="ARBA" id="ARBA00022691"/>
    </source>
</evidence>
<dbReference type="HAMAP" id="MF_00605">
    <property type="entry name" value="TrmD"/>
    <property type="match status" value="1"/>
</dbReference>
<evidence type="ECO:0000256" key="1">
    <source>
        <dbReference type="ARBA" id="ARBA00002634"/>
    </source>
</evidence>
<dbReference type="GO" id="GO:0002939">
    <property type="term" value="P:tRNA N1-guanine methylation"/>
    <property type="evidence" value="ECO:0007669"/>
    <property type="project" value="TreeGrafter"/>
</dbReference>
<dbReference type="GO" id="GO:0052906">
    <property type="term" value="F:tRNA (guanine(37)-N1)-methyltransferase activity"/>
    <property type="evidence" value="ECO:0007669"/>
    <property type="project" value="UniProtKB-UniRule"/>
</dbReference>
<dbReference type="EMBL" id="MWBO01000006">
    <property type="protein sequence ID" value="OQA53281.1"/>
    <property type="molecule type" value="Genomic_DNA"/>
</dbReference>
<organism evidence="20">
    <name type="scientific">candidate division WS2 bacterium ADurb.Bin280</name>
    <dbReference type="NCBI Taxonomy" id="1852829"/>
    <lineage>
        <taxon>Bacteria</taxon>
        <taxon>candidate division WS2</taxon>
    </lineage>
</organism>
<evidence type="ECO:0000256" key="11">
    <source>
        <dbReference type="ARBA" id="ARBA00022694"/>
    </source>
</evidence>
<evidence type="ECO:0000313" key="20">
    <source>
        <dbReference type="EMBL" id="OQA53281.1"/>
    </source>
</evidence>
<evidence type="ECO:0000256" key="2">
    <source>
        <dbReference type="ARBA" id="ARBA00004496"/>
    </source>
</evidence>
<accession>A0A1V5SGH7</accession>
<dbReference type="Gene3D" id="3.40.1280.10">
    <property type="match status" value="1"/>
</dbReference>
<evidence type="ECO:0000256" key="16">
    <source>
        <dbReference type="PIRSR" id="PIRSR000386-1"/>
    </source>
</evidence>
<proteinExistence type="inferred from homology"/>
<dbReference type="PANTHER" id="PTHR46417">
    <property type="entry name" value="TRNA (GUANINE-N(1)-)-METHYLTRANSFERASE"/>
    <property type="match status" value="1"/>
</dbReference>
<feature type="binding site" evidence="15 16">
    <location>
        <position position="113"/>
    </location>
    <ligand>
        <name>S-adenosyl-L-methionine</name>
        <dbReference type="ChEBI" id="CHEBI:59789"/>
    </ligand>
</feature>
<evidence type="ECO:0000256" key="15">
    <source>
        <dbReference type="HAMAP-Rule" id="MF_00605"/>
    </source>
</evidence>
<dbReference type="Gene3D" id="1.10.1270.20">
    <property type="entry name" value="tRNA(m1g37)methyltransferase, domain 2"/>
    <property type="match status" value="1"/>
</dbReference>
<dbReference type="FunFam" id="3.40.1280.10:FF:000001">
    <property type="entry name" value="tRNA (guanine-N(1)-)-methyltransferase"/>
    <property type="match status" value="1"/>
</dbReference>
<keyword evidence="8 15" id="KW-0489">Methyltransferase</keyword>
<comment type="subunit">
    <text evidence="4 15 17">Homodimer.</text>
</comment>
<dbReference type="InterPro" id="IPR023148">
    <property type="entry name" value="tRNA_m1G_MeTrfase_C_sf"/>
</dbReference>
<dbReference type="EC" id="2.1.1.228" evidence="5 15"/>
<evidence type="ECO:0000256" key="8">
    <source>
        <dbReference type="ARBA" id="ARBA00022603"/>
    </source>
</evidence>
<dbReference type="NCBIfam" id="NF000648">
    <property type="entry name" value="PRK00026.1"/>
    <property type="match status" value="1"/>
</dbReference>
<dbReference type="InterPro" id="IPR016009">
    <property type="entry name" value="tRNA_MeTrfase_TRMD/TRM10"/>
</dbReference>
<evidence type="ECO:0000256" key="3">
    <source>
        <dbReference type="ARBA" id="ARBA00007630"/>
    </source>
</evidence>
<evidence type="ECO:0000256" key="18">
    <source>
        <dbReference type="SAM" id="MobiDB-lite"/>
    </source>
</evidence>
<dbReference type="InterPro" id="IPR029028">
    <property type="entry name" value="Alpha/beta_knot_MTases"/>
</dbReference>
<evidence type="ECO:0000256" key="7">
    <source>
        <dbReference type="ARBA" id="ARBA00022490"/>
    </source>
</evidence>
<keyword evidence="10 15" id="KW-0949">S-adenosyl-L-methionine</keyword>
<dbReference type="CDD" id="cd18080">
    <property type="entry name" value="TrmD-like"/>
    <property type="match status" value="1"/>
</dbReference>
<evidence type="ECO:0000256" key="4">
    <source>
        <dbReference type="ARBA" id="ARBA00011738"/>
    </source>
</evidence>
<evidence type="ECO:0000256" key="9">
    <source>
        <dbReference type="ARBA" id="ARBA00022679"/>
    </source>
</evidence>
<dbReference type="InterPro" id="IPR002649">
    <property type="entry name" value="tRNA_m1G_MeTrfase_TrmD"/>
</dbReference>
<dbReference type="PANTHER" id="PTHR46417:SF1">
    <property type="entry name" value="TRNA (GUANINE-N(1)-)-METHYLTRANSFERASE"/>
    <property type="match status" value="1"/>
</dbReference>
<dbReference type="InterPro" id="IPR029026">
    <property type="entry name" value="tRNA_m1G_MTases_N"/>
</dbReference>
<evidence type="ECO:0000256" key="5">
    <source>
        <dbReference type="ARBA" id="ARBA00012807"/>
    </source>
</evidence>
<dbReference type="PIRSF" id="PIRSF000386">
    <property type="entry name" value="tRNA_mtase"/>
    <property type="match status" value="1"/>
</dbReference>